<comment type="caution">
    <text evidence="1">The sequence shown here is derived from an EMBL/GenBank/DDBJ whole genome shotgun (WGS) entry which is preliminary data.</text>
</comment>
<dbReference type="EMBL" id="CACRXK020019221">
    <property type="protein sequence ID" value="CAB4033407.1"/>
    <property type="molecule type" value="Genomic_DNA"/>
</dbReference>
<name>A0A6S7JPL1_PARCT</name>
<reference evidence="1" key="1">
    <citation type="submission" date="2020-04" db="EMBL/GenBank/DDBJ databases">
        <authorList>
            <person name="Alioto T."/>
            <person name="Alioto T."/>
            <person name="Gomez Garrido J."/>
        </authorList>
    </citation>
    <scope>NUCLEOTIDE SEQUENCE</scope>
    <source>
        <strain evidence="1">A484AB</strain>
    </source>
</reference>
<dbReference type="Gene3D" id="2.60.120.1000">
    <property type="match status" value="1"/>
</dbReference>
<evidence type="ECO:0000313" key="2">
    <source>
        <dbReference type="Proteomes" id="UP001152795"/>
    </source>
</evidence>
<organism evidence="1 2">
    <name type="scientific">Paramuricea clavata</name>
    <name type="common">Red gorgonian</name>
    <name type="synonym">Violescent sea-whip</name>
    <dbReference type="NCBI Taxonomy" id="317549"/>
    <lineage>
        <taxon>Eukaryota</taxon>
        <taxon>Metazoa</taxon>
        <taxon>Cnidaria</taxon>
        <taxon>Anthozoa</taxon>
        <taxon>Octocorallia</taxon>
        <taxon>Malacalcyonacea</taxon>
        <taxon>Plexauridae</taxon>
        <taxon>Paramuricea</taxon>
    </lineage>
</organism>
<keyword evidence="2" id="KW-1185">Reference proteome</keyword>
<gene>
    <name evidence="1" type="ORF">PACLA_8A016965</name>
</gene>
<accession>A0A6S7JPL1</accession>
<evidence type="ECO:0000313" key="1">
    <source>
        <dbReference type="EMBL" id="CAB4033407.1"/>
    </source>
</evidence>
<protein>
    <submittedName>
        <fullName evidence="1">Uncharacterized protein</fullName>
    </submittedName>
</protein>
<feature type="non-terminal residue" evidence="1">
    <location>
        <position position="1"/>
    </location>
</feature>
<dbReference type="AlphaFoldDB" id="A0A6S7JPL1"/>
<sequence>VITRLKRIELQLPITCTGLRNENPTLPSGTYYMSLNNTSFPVHCDMSSKNASGVTVIGHDSESKVEVNGYESPESYRRKIKYNIDMRQIAEIISRSQKCEQFVKYECLNAGFGFSKPYSCWIHDRAGK</sequence>
<dbReference type="Proteomes" id="UP001152795">
    <property type="component" value="Unassembled WGS sequence"/>
</dbReference>
<dbReference type="OrthoDB" id="5988838at2759"/>
<proteinExistence type="predicted"/>